<dbReference type="AlphaFoldDB" id="A0A318ZS26"/>
<feature type="domain" description="ABC-2 type transporter transmembrane" evidence="8">
    <location>
        <begin position="217"/>
        <end position="303"/>
    </location>
</feature>
<dbReference type="InterPro" id="IPR029481">
    <property type="entry name" value="ABC_trans_N"/>
</dbReference>
<evidence type="ECO:0000256" key="4">
    <source>
        <dbReference type="ARBA" id="ARBA00022989"/>
    </source>
</evidence>
<dbReference type="GeneID" id="37077550"/>
<dbReference type="EMBL" id="KZ821226">
    <property type="protein sequence ID" value="PYH46750.1"/>
    <property type="molecule type" value="Genomic_DNA"/>
</dbReference>
<keyword evidence="3 7" id="KW-0812">Transmembrane</keyword>
<dbReference type="InterPro" id="IPR013525">
    <property type="entry name" value="ABC2_TM"/>
</dbReference>
<evidence type="ECO:0008006" key="13">
    <source>
        <dbReference type="Google" id="ProtNLM"/>
    </source>
</evidence>
<dbReference type="GO" id="GO:0016020">
    <property type="term" value="C:membrane"/>
    <property type="evidence" value="ECO:0007669"/>
    <property type="project" value="UniProtKB-SubCell"/>
</dbReference>
<organism evidence="11 12">
    <name type="scientific">Aspergillus saccharolyticus JOP 1030-1</name>
    <dbReference type="NCBI Taxonomy" id="1450539"/>
    <lineage>
        <taxon>Eukaryota</taxon>
        <taxon>Fungi</taxon>
        <taxon>Dikarya</taxon>
        <taxon>Ascomycota</taxon>
        <taxon>Pezizomycotina</taxon>
        <taxon>Eurotiomycetes</taxon>
        <taxon>Eurotiomycetidae</taxon>
        <taxon>Eurotiales</taxon>
        <taxon>Aspergillaceae</taxon>
        <taxon>Aspergillus</taxon>
        <taxon>Aspergillus subgen. Circumdati</taxon>
    </lineage>
</organism>
<evidence type="ECO:0000256" key="3">
    <source>
        <dbReference type="ARBA" id="ARBA00022692"/>
    </source>
</evidence>
<evidence type="ECO:0000259" key="9">
    <source>
        <dbReference type="Pfam" id="PF06422"/>
    </source>
</evidence>
<keyword evidence="5 7" id="KW-0472">Membrane</keyword>
<protein>
    <recommendedName>
        <fullName evidence="13">ABC-2 type transporter domain-containing protein</fullName>
    </recommendedName>
</protein>
<feature type="region of interest" description="Disordered" evidence="6">
    <location>
        <begin position="49"/>
        <end position="97"/>
    </location>
</feature>
<evidence type="ECO:0000256" key="6">
    <source>
        <dbReference type="SAM" id="MobiDB-lite"/>
    </source>
</evidence>
<dbReference type="OrthoDB" id="245989at2759"/>
<evidence type="ECO:0000256" key="7">
    <source>
        <dbReference type="SAM" id="Phobius"/>
    </source>
</evidence>
<feature type="domain" description="Pleiotropic ABC efflux transporter N-terminal" evidence="10">
    <location>
        <begin position="102"/>
        <end position="183"/>
    </location>
</feature>
<keyword evidence="2" id="KW-0813">Transport</keyword>
<evidence type="ECO:0000256" key="5">
    <source>
        <dbReference type="ARBA" id="ARBA00023136"/>
    </source>
</evidence>
<dbReference type="InterPro" id="IPR010929">
    <property type="entry name" value="PDR_CDR_ABC"/>
</dbReference>
<accession>A0A318ZS26</accession>
<feature type="compositionally biased region" description="Low complexity" evidence="6">
    <location>
        <begin position="70"/>
        <end position="79"/>
    </location>
</feature>
<evidence type="ECO:0000259" key="10">
    <source>
        <dbReference type="Pfam" id="PF14510"/>
    </source>
</evidence>
<dbReference type="GO" id="GO:0140359">
    <property type="term" value="F:ABC-type transporter activity"/>
    <property type="evidence" value="ECO:0007669"/>
    <property type="project" value="InterPro"/>
</dbReference>
<dbReference type="Pfam" id="PF06422">
    <property type="entry name" value="PDR_CDR"/>
    <property type="match status" value="1"/>
</dbReference>
<comment type="subcellular location">
    <subcellularLocation>
        <location evidence="1">Membrane</location>
        <topology evidence="1">Multi-pass membrane protein</topology>
    </subcellularLocation>
</comment>
<evidence type="ECO:0000313" key="11">
    <source>
        <dbReference type="EMBL" id="PYH46750.1"/>
    </source>
</evidence>
<feature type="compositionally biased region" description="Polar residues" evidence="6">
    <location>
        <begin position="49"/>
        <end position="62"/>
    </location>
</feature>
<proteinExistence type="predicted"/>
<dbReference type="Pfam" id="PF14510">
    <property type="entry name" value="ABC_trans_N"/>
    <property type="match status" value="1"/>
</dbReference>
<feature type="domain" description="CDR ABC transporter" evidence="9">
    <location>
        <begin position="359"/>
        <end position="407"/>
    </location>
</feature>
<feature type="region of interest" description="Disordered" evidence="6">
    <location>
        <begin position="1"/>
        <end position="28"/>
    </location>
</feature>
<evidence type="ECO:0000259" key="8">
    <source>
        <dbReference type="Pfam" id="PF01061"/>
    </source>
</evidence>
<reference evidence="11 12" key="1">
    <citation type="submission" date="2016-12" db="EMBL/GenBank/DDBJ databases">
        <title>The genomes of Aspergillus section Nigri reveals drivers in fungal speciation.</title>
        <authorList>
            <consortium name="DOE Joint Genome Institute"/>
            <person name="Vesth T.C."/>
            <person name="Nybo J."/>
            <person name="Theobald S."/>
            <person name="Brandl J."/>
            <person name="Frisvad J.C."/>
            <person name="Nielsen K.F."/>
            <person name="Lyhne E.K."/>
            <person name="Kogle M.E."/>
            <person name="Kuo A."/>
            <person name="Riley R."/>
            <person name="Clum A."/>
            <person name="Nolan M."/>
            <person name="Lipzen A."/>
            <person name="Salamov A."/>
            <person name="Henrissat B."/>
            <person name="Wiebenga A."/>
            <person name="De Vries R.P."/>
            <person name="Grigoriev I.V."/>
            <person name="Mortensen U.H."/>
            <person name="Andersen M.R."/>
            <person name="Baker S.E."/>
        </authorList>
    </citation>
    <scope>NUCLEOTIDE SEQUENCE [LARGE SCALE GENOMIC DNA]</scope>
    <source>
        <strain evidence="11 12">JOP 1030-1</strain>
    </source>
</reference>
<feature type="transmembrane region" description="Helical" evidence="7">
    <location>
        <begin position="226"/>
        <end position="249"/>
    </location>
</feature>
<sequence>MITVSSRLGFSGDSERPLNVNFGSTPLMKHRPQESELHAGNHERYLLESQSQPRTSPTMSDQPEQRHAHSISSTSSTTETEIEQNRLPTTNHRASLNPDDEAYLTKLVSADQNISRVNTLANISTNDPVLNPDSKDFDLYKWLRKIVQLTNEGGISQKKAAIYFENLRVSGTGSALQLQQTVSGLFTAPLRPRETFNLGHKNAKQILQGFDGYAVDGVQSSARQGLVLLFCIQFFIYASTFADLCIAALPDAETASAIVTLLFSMALTFNGVMQTPSALPGFWIFMYRVSPFTYWVGGVTATQLHGRAVQCSSTEMSIFNPPANETCGAYLSDYLQTAAGYLENPDATADCRYCSMSAADQYLAGVNIYYSKRWRNFGIFWAYIVSDIAAAVLLYYVFRVKKWSLASLVKSGKKN</sequence>
<keyword evidence="4 7" id="KW-1133">Transmembrane helix</keyword>
<dbReference type="STRING" id="1450539.A0A318ZS26"/>
<dbReference type="Proteomes" id="UP000248349">
    <property type="component" value="Unassembled WGS sequence"/>
</dbReference>
<evidence type="ECO:0000313" key="12">
    <source>
        <dbReference type="Proteomes" id="UP000248349"/>
    </source>
</evidence>
<evidence type="ECO:0000256" key="2">
    <source>
        <dbReference type="ARBA" id="ARBA00022448"/>
    </source>
</evidence>
<keyword evidence="12" id="KW-1185">Reference proteome</keyword>
<dbReference type="RefSeq" id="XP_025432732.1">
    <property type="nucleotide sequence ID" value="XM_025576321.1"/>
</dbReference>
<gene>
    <name evidence="11" type="ORF">BP01DRAFT_364323</name>
</gene>
<dbReference type="GO" id="GO:0005524">
    <property type="term" value="F:ATP binding"/>
    <property type="evidence" value="ECO:0007669"/>
    <property type="project" value="InterPro"/>
</dbReference>
<dbReference type="Pfam" id="PF01061">
    <property type="entry name" value="ABC2_membrane"/>
    <property type="match status" value="1"/>
</dbReference>
<feature type="transmembrane region" description="Helical" evidence="7">
    <location>
        <begin position="377"/>
        <end position="398"/>
    </location>
</feature>
<name>A0A318ZS26_9EURO</name>
<evidence type="ECO:0000256" key="1">
    <source>
        <dbReference type="ARBA" id="ARBA00004141"/>
    </source>
</evidence>